<dbReference type="EMBL" id="LAZR01017539">
    <property type="protein sequence ID" value="KKL99981.1"/>
    <property type="molecule type" value="Genomic_DNA"/>
</dbReference>
<name>A0A0F9HAE3_9ZZZZ</name>
<proteinExistence type="predicted"/>
<protein>
    <submittedName>
        <fullName evidence="1">Uncharacterized protein</fullName>
    </submittedName>
</protein>
<feature type="non-terminal residue" evidence="1">
    <location>
        <position position="91"/>
    </location>
</feature>
<accession>A0A0F9HAE3</accession>
<evidence type="ECO:0000313" key="1">
    <source>
        <dbReference type="EMBL" id="KKL99981.1"/>
    </source>
</evidence>
<gene>
    <name evidence="1" type="ORF">LCGC14_1808960</name>
</gene>
<dbReference type="AlphaFoldDB" id="A0A0F9HAE3"/>
<organism evidence="1">
    <name type="scientific">marine sediment metagenome</name>
    <dbReference type="NCBI Taxonomy" id="412755"/>
    <lineage>
        <taxon>unclassified sequences</taxon>
        <taxon>metagenomes</taxon>
        <taxon>ecological metagenomes</taxon>
    </lineage>
</organism>
<comment type="caution">
    <text evidence="1">The sequence shown here is derived from an EMBL/GenBank/DDBJ whole genome shotgun (WGS) entry which is preliminary data.</text>
</comment>
<sequence length="91" mass="10042">MAICKKWAGKVYGTNTGNLYATFEGHSDALTGKIHLNDPVFGLAVYGISQRKDLLWGAHFFLRINLYRNGIPFKIVAPKTLKKFVIGKGSG</sequence>
<reference evidence="1" key="1">
    <citation type="journal article" date="2015" name="Nature">
        <title>Complex archaea that bridge the gap between prokaryotes and eukaryotes.</title>
        <authorList>
            <person name="Spang A."/>
            <person name="Saw J.H."/>
            <person name="Jorgensen S.L."/>
            <person name="Zaremba-Niedzwiedzka K."/>
            <person name="Martijn J."/>
            <person name="Lind A.E."/>
            <person name="van Eijk R."/>
            <person name="Schleper C."/>
            <person name="Guy L."/>
            <person name="Ettema T.J."/>
        </authorList>
    </citation>
    <scope>NUCLEOTIDE SEQUENCE</scope>
</reference>